<name>A0ACD4NNL2_9HYPH</name>
<protein>
    <submittedName>
        <fullName evidence="1">Uncharacterized protein</fullName>
    </submittedName>
</protein>
<gene>
    <name evidence="1" type="ORF">OXU80_26150</name>
</gene>
<dbReference type="EMBL" id="CP113520">
    <property type="protein sequence ID" value="WAJ28261.1"/>
    <property type="molecule type" value="Genomic_DNA"/>
</dbReference>
<evidence type="ECO:0000313" key="2">
    <source>
        <dbReference type="Proteomes" id="UP001163223"/>
    </source>
</evidence>
<proteinExistence type="predicted"/>
<accession>A0ACD4NNL2</accession>
<keyword evidence="2" id="KW-1185">Reference proteome</keyword>
<organism evidence="1 2">
    <name type="scientific">Antarcticirhabdus aurantiaca</name>
    <dbReference type="NCBI Taxonomy" id="2606717"/>
    <lineage>
        <taxon>Bacteria</taxon>
        <taxon>Pseudomonadati</taxon>
        <taxon>Pseudomonadota</taxon>
        <taxon>Alphaproteobacteria</taxon>
        <taxon>Hyphomicrobiales</taxon>
        <taxon>Aurantimonadaceae</taxon>
        <taxon>Antarcticirhabdus</taxon>
    </lineage>
</organism>
<reference evidence="1" key="1">
    <citation type="submission" date="2022-11" db="EMBL/GenBank/DDBJ databases">
        <title>beta-Carotene-producing bacterium, Jeongeuplla avenae sp. nov., alleviates the salt stress of Arabidopsis seedlings.</title>
        <authorList>
            <person name="Jiang L."/>
            <person name="Lee J."/>
        </authorList>
    </citation>
    <scope>NUCLEOTIDE SEQUENCE</scope>
    <source>
        <strain evidence="1">DY_R2A_6</strain>
    </source>
</reference>
<evidence type="ECO:0000313" key="1">
    <source>
        <dbReference type="EMBL" id="WAJ28261.1"/>
    </source>
</evidence>
<dbReference type="Proteomes" id="UP001163223">
    <property type="component" value="Chromosome"/>
</dbReference>
<sequence length="89" mass="9457">MTVFSACIAQCGLGIDEAARILGQSREEVEEKASGVRDMVQADAAELGRLYRLIHLGHVAGLPQGVRDAAAALRLLRGAEIITPAETEE</sequence>